<keyword evidence="3" id="KW-1185">Reference proteome</keyword>
<dbReference type="InterPro" id="IPR050796">
    <property type="entry name" value="SCF_F-box_component"/>
</dbReference>
<proteinExistence type="predicted"/>
<dbReference type="InterPro" id="IPR011043">
    <property type="entry name" value="Gal_Oxase/kelch_b-propeller"/>
</dbReference>
<dbReference type="InterPro" id="IPR006527">
    <property type="entry name" value="F-box-assoc_dom_typ1"/>
</dbReference>
<dbReference type="OrthoDB" id="591557at2759"/>
<comment type="caution">
    <text evidence="2">The sequence shown here is derived from an EMBL/GenBank/DDBJ whole genome shotgun (WGS) entry which is preliminary data.</text>
</comment>
<dbReference type="PANTHER" id="PTHR31672">
    <property type="entry name" value="BNACNNG10540D PROTEIN"/>
    <property type="match status" value="1"/>
</dbReference>
<dbReference type="InterPro" id="IPR017451">
    <property type="entry name" value="F-box-assoc_interact_dom"/>
</dbReference>
<dbReference type="NCBIfam" id="TIGR01640">
    <property type="entry name" value="F_box_assoc_1"/>
    <property type="match status" value="1"/>
</dbReference>
<dbReference type="SUPFAM" id="SSF50965">
    <property type="entry name" value="Galactose oxidase, central domain"/>
    <property type="match status" value="1"/>
</dbReference>
<accession>A0A7J6VEI6</accession>
<protein>
    <submittedName>
        <fullName evidence="2">F-box/kelch-repeat protein</fullName>
    </submittedName>
</protein>
<sequence length="264" mass="30721">MDYHPWKNRKRDHIKIWGSCNGIILLTTFRAEYIYLWNPYTGECKKIRQVDKNSLPVTHNSMYSIGYNAIAADYQIIHISTSDYSHAKVEVYSLKNPSWRRIQDIPYSISSTMEKFVNGALHWLATRLQTRQIVIIAYVLETEKFIEVPLPDSIDVNPVDLFVFENGTLDAYLCTIIHYKNAAKQQQTKVWIMKDGVTESWMELFHLDGNLLPICCIREGAEIVLHNYQQYFIYDTNDKSLRGGKEISSHMKTTYIESIVTLPI</sequence>
<dbReference type="AlphaFoldDB" id="A0A7J6VEI6"/>
<evidence type="ECO:0000259" key="1">
    <source>
        <dbReference type="Pfam" id="PF07734"/>
    </source>
</evidence>
<name>A0A7J6VEI6_THATH</name>
<dbReference type="EMBL" id="JABWDY010033829">
    <property type="protein sequence ID" value="KAF5183177.1"/>
    <property type="molecule type" value="Genomic_DNA"/>
</dbReference>
<feature type="domain" description="F-box associated beta-propeller type 1" evidence="1">
    <location>
        <begin position="11"/>
        <end position="237"/>
    </location>
</feature>
<evidence type="ECO:0000313" key="2">
    <source>
        <dbReference type="EMBL" id="KAF5183177.1"/>
    </source>
</evidence>
<reference evidence="2 3" key="1">
    <citation type="submission" date="2020-06" db="EMBL/GenBank/DDBJ databases">
        <title>Transcriptomic and genomic resources for Thalictrum thalictroides and T. hernandezii: Facilitating candidate gene discovery in an emerging model plant lineage.</title>
        <authorList>
            <person name="Arias T."/>
            <person name="Riano-Pachon D.M."/>
            <person name="Di Stilio V.S."/>
        </authorList>
    </citation>
    <scope>NUCLEOTIDE SEQUENCE [LARGE SCALE GENOMIC DNA]</scope>
    <source>
        <strain evidence="3">cv. WT478/WT964</strain>
        <tissue evidence="2">Leaves</tissue>
    </source>
</reference>
<dbReference type="PANTHER" id="PTHR31672:SF13">
    <property type="entry name" value="F-BOX PROTEIN CPR30-LIKE"/>
    <property type="match status" value="1"/>
</dbReference>
<dbReference type="Pfam" id="PF07734">
    <property type="entry name" value="FBA_1"/>
    <property type="match status" value="1"/>
</dbReference>
<dbReference type="Proteomes" id="UP000554482">
    <property type="component" value="Unassembled WGS sequence"/>
</dbReference>
<organism evidence="2 3">
    <name type="scientific">Thalictrum thalictroides</name>
    <name type="common">Rue-anemone</name>
    <name type="synonym">Anemone thalictroides</name>
    <dbReference type="NCBI Taxonomy" id="46969"/>
    <lineage>
        <taxon>Eukaryota</taxon>
        <taxon>Viridiplantae</taxon>
        <taxon>Streptophyta</taxon>
        <taxon>Embryophyta</taxon>
        <taxon>Tracheophyta</taxon>
        <taxon>Spermatophyta</taxon>
        <taxon>Magnoliopsida</taxon>
        <taxon>Ranunculales</taxon>
        <taxon>Ranunculaceae</taxon>
        <taxon>Thalictroideae</taxon>
        <taxon>Thalictrum</taxon>
    </lineage>
</organism>
<evidence type="ECO:0000313" key="3">
    <source>
        <dbReference type="Proteomes" id="UP000554482"/>
    </source>
</evidence>
<gene>
    <name evidence="2" type="ORF">FRX31_027233</name>
</gene>